<proteinExistence type="predicted"/>
<dbReference type="Proteomes" id="UP000249720">
    <property type="component" value="Unassembled WGS sequence"/>
</dbReference>
<reference evidence="2 3" key="1">
    <citation type="submission" date="2018-06" db="EMBL/GenBank/DDBJ databases">
        <title>Genomic Encyclopedia of Archaeal and Bacterial Type Strains, Phase II (KMG-II): from individual species to whole genera.</title>
        <authorList>
            <person name="Goeker M."/>
        </authorList>
    </citation>
    <scope>NUCLEOTIDE SEQUENCE [LARGE SCALE GENOMIC DNA]</scope>
    <source>
        <strain evidence="2 3">DSM 23241</strain>
    </source>
</reference>
<accession>A0A2W7RMP9</accession>
<dbReference type="Gene3D" id="3.40.50.1820">
    <property type="entry name" value="alpha/beta hydrolase"/>
    <property type="match status" value="1"/>
</dbReference>
<dbReference type="InterPro" id="IPR000073">
    <property type="entry name" value="AB_hydrolase_1"/>
</dbReference>
<gene>
    <name evidence="2" type="ORF">LX80_02261</name>
</gene>
<dbReference type="PRINTS" id="PR00111">
    <property type="entry name" value="ABHYDROLASE"/>
</dbReference>
<comment type="caution">
    <text evidence="2">The sequence shown here is derived from an EMBL/GenBank/DDBJ whole genome shotgun (WGS) entry which is preliminary data.</text>
</comment>
<dbReference type="GO" id="GO:0016020">
    <property type="term" value="C:membrane"/>
    <property type="evidence" value="ECO:0007669"/>
    <property type="project" value="TreeGrafter"/>
</dbReference>
<protein>
    <submittedName>
        <fullName evidence="2">Pimeloyl-ACP methyl ester carboxylesterase</fullName>
    </submittedName>
</protein>
<dbReference type="AlphaFoldDB" id="A0A2W7RMP9"/>
<sequence>MEKVCKYKNGTIAYGMEGNGPVVMLIHGFGEDASIWNNQVQYLQSNYTVITPFIPGTGKSTLLQSENNNSIEIKDYAIALHAIVEAENITSLVMLGHSLGGYITLAFAEIYPSLLKGFGLVHSTAFADSEEKKANRLKGIRIMQDYGAFAFIKTTIPNLFGANFKAAFPEKVDLLIAQANTFNTTACQQYYEAMRIRPDRTNVLKNAACPVLFIIGTEDIAAPMNDVLQQSHLPDCSYVHILENVGHMGMLEATNQVNEYIQAFLKSVYY</sequence>
<evidence type="ECO:0000259" key="1">
    <source>
        <dbReference type="Pfam" id="PF00561"/>
    </source>
</evidence>
<feature type="domain" description="AB hydrolase-1" evidence="1">
    <location>
        <begin position="21"/>
        <end position="253"/>
    </location>
</feature>
<dbReference type="InterPro" id="IPR029058">
    <property type="entry name" value="AB_hydrolase_fold"/>
</dbReference>
<keyword evidence="3" id="KW-1185">Reference proteome</keyword>
<dbReference type="OrthoDB" id="252464at2"/>
<dbReference type="PANTHER" id="PTHR43798">
    <property type="entry name" value="MONOACYLGLYCEROL LIPASE"/>
    <property type="match status" value="1"/>
</dbReference>
<dbReference type="EMBL" id="QKZV01000007">
    <property type="protein sequence ID" value="PZX61531.1"/>
    <property type="molecule type" value="Genomic_DNA"/>
</dbReference>
<dbReference type="Pfam" id="PF00561">
    <property type="entry name" value="Abhydrolase_1"/>
    <property type="match status" value="1"/>
</dbReference>
<dbReference type="RefSeq" id="WP_111296510.1">
    <property type="nucleotide sequence ID" value="NZ_QKZV01000007.1"/>
</dbReference>
<name>A0A2W7RMP9_9BACT</name>
<evidence type="ECO:0000313" key="2">
    <source>
        <dbReference type="EMBL" id="PZX61531.1"/>
    </source>
</evidence>
<organism evidence="2 3">
    <name type="scientific">Hydrotalea sandarakina</name>
    <dbReference type="NCBI Taxonomy" id="1004304"/>
    <lineage>
        <taxon>Bacteria</taxon>
        <taxon>Pseudomonadati</taxon>
        <taxon>Bacteroidota</taxon>
        <taxon>Chitinophagia</taxon>
        <taxon>Chitinophagales</taxon>
        <taxon>Chitinophagaceae</taxon>
        <taxon>Hydrotalea</taxon>
    </lineage>
</organism>
<dbReference type="InterPro" id="IPR050266">
    <property type="entry name" value="AB_hydrolase_sf"/>
</dbReference>
<evidence type="ECO:0000313" key="3">
    <source>
        <dbReference type="Proteomes" id="UP000249720"/>
    </source>
</evidence>
<dbReference type="PANTHER" id="PTHR43798:SF33">
    <property type="entry name" value="HYDROLASE, PUTATIVE (AFU_ORTHOLOGUE AFUA_2G14860)-RELATED"/>
    <property type="match status" value="1"/>
</dbReference>
<dbReference type="SUPFAM" id="SSF53474">
    <property type="entry name" value="alpha/beta-Hydrolases"/>
    <property type="match status" value="1"/>
</dbReference>